<sequence>MNDILQNVILKARMLLRVTRDIRNCYDRPREYKFCESGVCILNNQYCPCTRTDMFTCSNGKCLNPALVCDGQDDCGNNSDENICHTPGPTVPFNSDVRGLSVGFILAISIGVLFLVTLIIVFVIVYWVHRRQRLRNQSTSGIEPLRNSVRNSTEINSNSDLHAKHVGYNKVPLNESFEPFGDVLCTSTPKPDARRQIIRTDPNGTPQKPILMLKDV</sequence>
<dbReference type="CDD" id="cd00112">
    <property type="entry name" value="LDLa"/>
    <property type="match status" value="1"/>
</dbReference>
<dbReference type="Pfam" id="PF00057">
    <property type="entry name" value="Ldl_recept_a"/>
    <property type="match status" value="1"/>
</dbReference>
<proteinExistence type="predicted"/>
<dbReference type="Proteomes" id="UP001347796">
    <property type="component" value="Unassembled WGS sequence"/>
</dbReference>
<evidence type="ECO:0000313" key="5">
    <source>
        <dbReference type="Proteomes" id="UP001347796"/>
    </source>
</evidence>
<dbReference type="InterPro" id="IPR023415">
    <property type="entry name" value="LDLR_class-A_CS"/>
</dbReference>
<reference evidence="4 5" key="1">
    <citation type="submission" date="2024-01" db="EMBL/GenBank/DDBJ databases">
        <title>The genome of the rayed Mediterranean limpet Patella caerulea (Linnaeus, 1758).</title>
        <authorList>
            <person name="Anh-Thu Weber A."/>
            <person name="Halstead-Nussloch G."/>
        </authorList>
    </citation>
    <scope>NUCLEOTIDE SEQUENCE [LARGE SCALE GENOMIC DNA]</scope>
    <source>
        <strain evidence="4">AATW-2023a</strain>
        <tissue evidence="4">Whole specimen</tissue>
    </source>
</reference>
<accession>A0AAN8JNC6</accession>
<evidence type="ECO:0000256" key="3">
    <source>
        <dbReference type="SAM" id="Phobius"/>
    </source>
</evidence>
<feature type="disulfide bond" evidence="2">
    <location>
        <begin position="69"/>
        <end position="84"/>
    </location>
</feature>
<keyword evidence="3" id="KW-1133">Transmembrane helix</keyword>
<dbReference type="EMBL" id="JAZGQO010000009">
    <property type="protein sequence ID" value="KAK6178520.1"/>
    <property type="molecule type" value="Genomic_DNA"/>
</dbReference>
<dbReference type="SUPFAM" id="SSF57424">
    <property type="entry name" value="LDL receptor-like module"/>
    <property type="match status" value="1"/>
</dbReference>
<gene>
    <name evidence="4" type="ORF">SNE40_013296</name>
</gene>
<dbReference type="InterPro" id="IPR002172">
    <property type="entry name" value="LDrepeatLR_classA_rpt"/>
</dbReference>
<dbReference type="PROSITE" id="PS50068">
    <property type="entry name" value="LDLRA_2"/>
    <property type="match status" value="1"/>
</dbReference>
<dbReference type="SMART" id="SM00192">
    <property type="entry name" value="LDLa"/>
    <property type="match status" value="1"/>
</dbReference>
<name>A0AAN8JNC6_PATCE</name>
<dbReference type="PROSITE" id="PS01209">
    <property type="entry name" value="LDLRA_1"/>
    <property type="match status" value="1"/>
</dbReference>
<dbReference type="PANTHER" id="PTHR24652:SF69">
    <property type="entry name" value="CUB DOMAIN-CONTAINING PROTEIN"/>
    <property type="match status" value="1"/>
</dbReference>
<dbReference type="InterPro" id="IPR036055">
    <property type="entry name" value="LDL_receptor-like_sf"/>
</dbReference>
<feature type="transmembrane region" description="Helical" evidence="3">
    <location>
        <begin position="102"/>
        <end position="128"/>
    </location>
</feature>
<keyword evidence="5" id="KW-1185">Reference proteome</keyword>
<keyword evidence="3" id="KW-0812">Transmembrane</keyword>
<keyword evidence="1 2" id="KW-1015">Disulfide bond</keyword>
<feature type="disulfide bond" evidence="2">
    <location>
        <begin position="57"/>
        <end position="75"/>
    </location>
</feature>
<dbReference type="Gene3D" id="4.10.400.10">
    <property type="entry name" value="Low-density Lipoprotein Receptor"/>
    <property type="match status" value="1"/>
</dbReference>
<comment type="caution">
    <text evidence="4">The sequence shown here is derived from an EMBL/GenBank/DDBJ whole genome shotgun (WGS) entry which is preliminary data.</text>
</comment>
<organism evidence="4 5">
    <name type="scientific">Patella caerulea</name>
    <name type="common">Rayed Mediterranean limpet</name>
    <dbReference type="NCBI Taxonomy" id="87958"/>
    <lineage>
        <taxon>Eukaryota</taxon>
        <taxon>Metazoa</taxon>
        <taxon>Spiralia</taxon>
        <taxon>Lophotrochozoa</taxon>
        <taxon>Mollusca</taxon>
        <taxon>Gastropoda</taxon>
        <taxon>Patellogastropoda</taxon>
        <taxon>Patelloidea</taxon>
        <taxon>Patellidae</taxon>
        <taxon>Patella</taxon>
    </lineage>
</organism>
<evidence type="ECO:0000256" key="1">
    <source>
        <dbReference type="ARBA" id="ARBA00023157"/>
    </source>
</evidence>
<dbReference type="AlphaFoldDB" id="A0AAN8JNC6"/>
<evidence type="ECO:0000256" key="2">
    <source>
        <dbReference type="PROSITE-ProRule" id="PRU00124"/>
    </source>
</evidence>
<evidence type="ECO:0008006" key="6">
    <source>
        <dbReference type="Google" id="ProtNLM"/>
    </source>
</evidence>
<comment type="caution">
    <text evidence="2">Lacks conserved residue(s) required for the propagation of feature annotation.</text>
</comment>
<dbReference type="PANTHER" id="PTHR24652">
    <property type="entry name" value="LOW-DENSITY LIPOPROTEIN RECEPTOR CLASS A DOMAIN-CONTAINING PROTEIN 2"/>
    <property type="match status" value="1"/>
</dbReference>
<evidence type="ECO:0000313" key="4">
    <source>
        <dbReference type="EMBL" id="KAK6178520.1"/>
    </source>
</evidence>
<protein>
    <recommendedName>
        <fullName evidence="6">Vitellogenin receptor</fullName>
    </recommendedName>
</protein>
<keyword evidence="3" id="KW-0472">Membrane</keyword>
<dbReference type="InterPro" id="IPR042333">
    <property type="entry name" value="LRAD2/Mig-13-like"/>
</dbReference>